<organism evidence="1 2">
    <name type="scientific">Pediococcus pentosaceus</name>
    <dbReference type="NCBI Taxonomy" id="1255"/>
    <lineage>
        <taxon>Bacteria</taxon>
        <taxon>Bacillati</taxon>
        <taxon>Bacillota</taxon>
        <taxon>Bacilli</taxon>
        <taxon>Lactobacillales</taxon>
        <taxon>Lactobacillaceae</taxon>
        <taxon>Pediococcus</taxon>
    </lineage>
</organism>
<dbReference type="Pfam" id="PF11798">
    <property type="entry name" value="IMS_HHH"/>
    <property type="match status" value="1"/>
</dbReference>
<dbReference type="InterPro" id="IPR043502">
    <property type="entry name" value="DNA/RNA_pol_sf"/>
</dbReference>
<sequence>MQAKLALDNFAKKSNDLIGTITYNTVAQKVWMIPKLTDVWGIGRRTTERLQKLGINNMNELAHSNPYFLKQEFGIIGTQLFATAWGIDRTILSERVKPKEIVWVILKCYLEIISSNVKLKL</sequence>
<name>A0A1Y0VMR4_PEDPE</name>
<protein>
    <submittedName>
        <fullName evidence="1">Putative UV-damage repair protein UvrX</fullName>
    </submittedName>
</protein>
<dbReference type="AlphaFoldDB" id="A0A1Y0VMR4"/>
<dbReference type="Gene3D" id="1.10.150.20">
    <property type="entry name" value="5' to 3' exonuclease, C-terminal subdomain"/>
    <property type="match status" value="1"/>
</dbReference>
<dbReference type="SUPFAM" id="SSF56672">
    <property type="entry name" value="DNA/RNA polymerases"/>
    <property type="match status" value="1"/>
</dbReference>
<dbReference type="InterPro" id="IPR024728">
    <property type="entry name" value="PolY_HhH_motif"/>
</dbReference>
<accession>A0A1Y0VMR4</accession>
<evidence type="ECO:0000313" key="1">
    <source>
        <dbReference type="EMBL" id="ARW19440.1"/>
    </source>
</evidence>
<dbReference type="EMBL" id="CP021474">
    <property type="protein sequence ID" value="ARW19440.1"/>
    <property type="molecule type" value="Genomic_DNA"/>
</dbReference>
<evidence type="ECO:0000313" key="2">
    <source>
        <dbReference type="Proteomes" id="UP000196118"/>
    </source>
</evidence>
<reference evidence="1 2" key="1">
    <citation type="submission" date="2017-05" db="EMBL/GenBank/DDBJ databases">
        <title>Genome sequence of Pediococcus pentosaceus strain SRCM100892.</title>
        <authorList>
            <person name="Cho S.H."/>
        </authorList>
    </citation>
    <scope>NUCLEOTIDE SEQUENCE [LARGE SCALE GENOMIC DNA]</scope>
    <source>
        <strain evidence="1 2">SRCM100892</strain>
    </source>
</reference>
<gene>
    <name evidence="1" type="ORF">S100892_00853</name>
</gene>
<proteinExistence type="predicted"/>
<dbReference type="Proteomes" id="UP000196118">
    <property type="component" value="Chromosome"/>
</dbReference>